<dbReference type="PANTHER" id="PTHR36688">
    <property type="entry name" value="ENDO/EXONUCLEASE/PHOSPHATASE DOMAIN-CONTAINING PROTEIN"/>
    <property type="match status" value="1"/>
</dbReference>
<dbReference type="OrthoDB" id="409048at2759"/>
<evidence type="ECO:0000313" key="3">
    <source>
        <dbReference type="Proteomes" id="UP000247702"/>
    </source>
</evidence>
<sequence length="186" mass="21207">MTRCPNMIASHVNNHFQTFGQSTQELESTPCYNSISDIPYPFTDTYRRIPTVSANTYDSVLVPITKNELLQTISTLLNHKAAGIFGITYEDIKHLHNNFLDFIVNFFNHILISGYLLNGWNNTYIYPIPKPTDWGNDIKNTQPIILLESFHKLFIKIITVCLHIILSDADILQPNNGSRLSGESTY</sequence>
<dbReference type="EMBL" id="BEXD01002735">
    <property type="protein sequence ID" value="GBB99236.1"/>
    <property type="molecule type" value="Genomic_DNA"/>
</dbReference>
<dbReference type="InterPro" id="IPR052560">
    <property type="entry name" value="RdDP_mobile_element"/>
</dbReference>
<proteinExistence type="predicted"/>
<comment type="caution">
    <text evidence="1">The sequence shown here is derived from an EMBL/GenBank/DDBJ whole genome shotgun (WGS) entry which is preliminary data.</text>
</comment>
<keyword evidence="3" id="KW-1185">Reference proteome</keyword>
<name>A0A2Z6S4P2_9GLOM</name>
<dbReference type="Proteomes" id="UP000247702">
    <property type="component" value="Unassembled WGS sequence"/>
</dbReference>
<gene>
    <name evidence="2" type="ORF">RCL2_000198000</name>
    <name evidence="1" type="ORF">RclHR1_03460005</name>
</gene>
<organism evidence="1 3">
    <name type="scientific">Rhizophagus clarus</name>
    <dbReference type="NCBI Taxonomy" id="94130"/>
    <lineage>
        <taxon>Eukaryota</taxon>
        <taxon>Fungi</taxon>
        <taxon>Fungi incertae sedis</taxon>
        <taxon>Mucoromycota</taxon>
        <taxon>Glomeromycotina</taxon>
        <taxon>Glomeromycetes</taxon>
        <taxon>Glomerales</taxon>
        <taxon>Glomeraceae</taxon>
        <taxon>Rhizophagus</taxon>
    </lineage>
</organism>
<keyword evidence="2" id="KW-0548">Nucleotidyltransferase</keyword>
<dbReference type="GO" id="GO:0003964">
    <property type="term" value="F:RNA-directed DNA polymerase activity"/>
    <property type="evidence" value="ECO:0007669"/>
    <property type="project" value="UniProtKB-KW"/>
</dbReference>
<dbReference type="AlphaFoldDB" id="A0A2Z6S4P2"/>
<reference evidence="1 3" key="1">
    <citation type="submission" date="2017-11" db="EMBL/GenBank/DDBJ databases">
        <title>The genome of Rhizophagus clarus HR1 reveals common genetic basis of auxotrophy among arbuscular mycorrhizal fungi.</title>
        <authorList>
            <person name="Kobayashi Y."/>
        </authorList>
    </citation>
    <scope>NUCLEOTIDE SEQUENCE [LARGE SCALE GENOMIC DNA]</scope>
    <source>
        <strain evidence="1 3">HR1</strain>
    </source>
</reference>
<evidence type="ECO:0000313" key="1">
    <source>
        <dbReference type="EMBL" id="GBB99236.1"/>
    </source>
</evidence>
<evidence type="ECO:0000313" key="2">
    <source>
        <dbReference type="EMBL" id="GES74502.1"/>
    </source>
</evidence>
<dbReference type="EMBL" id="BLAL01000012">
    <property type="protein sequence ID" value="GES74502.1"/>
    <property type="molecule type" value="Genomic_DNA"/>
</dbReference>
<dbReference type="PANTHER" id="PTHR36688:SF1">
    <property type="entry name" value="ENDONUCLEASE_EXONUCLEASE_PHOSPHATASE DOMAIN-CONTAINING PROTEIN"/>
    <property type="match status" value="1"/>
</dbReference>
<accession>A0A2Z6S4P2</accession>
<reference evidence="2" key="2">
    <citation type="submission" date="2019-10" db="EMBL/GenBank/DDBJ databases">
        <title>Conservation and host-specific expression of non-tandemly repeated heterogenous ribosome RNA gene in arbuscular mycorrhizal fungi.</title>
        <authorList>
            <person name="Maeda T."/>
            <person name="Kobayashi Y."/>
            <person name="Nakagawa T."/>
            <person name="Ezawa T."/>
            <person name="Yamaguchi K."/>
            <person name="Bino T."/>
            <person name="Nishimoto Y."/>
            <person name="Shigenobu S."/>
            <person name="Kawaguchi M."/>
        </authorList>
    </citation>
    <scope>NUCLEOTIDE SEQUENCE</scope>
    <source>
        <strain evidence="2">HR1</strain>
    </source>
</reference>
<keyword evidence="2" id="KW-0808">Transferase</keyword>
<protein>
    <submittedName>
        <fullName evidence="2">RNA-directed DNA polymerase from mobile element jockey-like</fullName>
    </submittedName>
</protein>
<keyword evidence="2" id="KW-0695">RNA-directed DNA polymerase</keyword>
<dbReference type="Proteomes" id="UP000615446">
    <property type="component" value="Unassembled WGS sequence"/>
</dbReference>